<feature type="domain" description="PASTA" evidence="2">
    <location>
        <begin position="38"/>
        <end position="109"/>
    </location>
</feature>
<keyword evidence="4" id="KW-1185">Reference proteome</keyword>
<dbReference type="Pfam" id="PF03793">
    <property type="entry name" value="PASTA"/>
    <property type="match status" value="1"/>
</dbReference>
<feature type="transmembrane region" description="Helical" evidence="1">
    <location>
        <begin position="12"/>
        <end position="35"/>
    </location>
</feature>
<dbReference type="EMBL" id="JAATLM010000001">
    <property type="protein sequence ID" value="NIZ69631.1"/>
    <property type="molecule type" value="Genomic_DNA"/>
</dbReference>
<evidence type="ECO:0000313" key="3">
    <source>
        <dbReference type="EMBL" id="NIZ69631.1"/>
    </source>
</evidence>
<keyword evidence="1" id="KW-0812">Transmembrane</keyword>
<dbReference type="AlphaFoldDB" id="A0A968GGY0"/>
<dbReference type="PROSITE" id="PS51178">
    <property type="entry name" value="PASTA"/>
    <property type="match status" value="1"/>
</dbReference>
<proteinExistence type="predicted"/>
<protein>
    <submittedName>
        <fullName evidence="3">PASTA domain-containing protein</fullName>
    </submittedName>
</protein>
<dbReference type="Proteomes" id="UP000778951">
    <property type="component" value="Unassembled WGS sequence"/>
</dbReference>
<keyword evidence="1" id="KW-1133">Transmembrane helix</keyword>
<sequence length="324" mass="35342">MAEQREEINKSARLVVMSALISVLAMLVLSGVTILSTSKPKDETIVPRVVGISLSEAMLLLQNSDLKANITTRFVEDEQFAAGLVLEQRPLAGSYRRVNGEPVELTVSAGLAITTLEDFIGMRMEDVRTAIVSRYNGLITIKEPLIYLSSQEPLGTIIGQDPKAGEPLSGPVAVSFLVSRGMVANNPMLTAYEGLAVERVLIQAGQNNLPFHFIIEGEPTDGHPVIVRQEPPAGSELESGEVVRFYLQPSSNPNGMILGTREVIVPEHATPIKLEIVALREEKEELLLTTYQQGVSLIFAYYQPAGTQIIVRVNGQEQGRIEIN</sequence>
<reference evidence="3" key="1">
    <citation type="submission" date="2020-03" db="EMBL/GenBank/DDBJ databases">
        <title>Spirochaetal bacteria isolated from arthropods constitute a novel genus Entomospira genus novum within the order Spirochaetales.</title>
        <authorList>
            <person name="Grana-Miraglia L."/>
            <person name="Sikutova S."/>
            <person name="Fingerle V."/>
            <person name="Sing A."/>
            <person name="Castillo-Ramirez S."/>
            <person name="Margos G."/>
            <person name="Rudolf I."/>
        </authorList>
    </citation>
    <scope>NUCLEOTIDE SEQUENCE</scope>
    <source>
        <strain evidence="3">BR149</strain>
    </source>
</reference>
<evidence type="ECO:0000259" key="2">
    <source>
        <dbReference type="PROSITE" id="PS51178"/>
    </source>
</evidence>
<dbReference type="CDD" id="cd06577">
    <property type="entry name" value="PASTA_pknB"/>
    <property type="match status" value="2"/>
</dbReference>
<organism evidence="3 4">
    <name type="scientific">Entomospira culicis</name>
    <dbReference type="NCBI Taxonomy" id="2719989"/>
    <lineage>
        <taxon>Bacteria</taxon>
        <taxon>Pseudomonadati</taxon>
        <taxon>Spirochaetota</taxon>
        <taxon>Spirochaetia</taxon>
        <taxon>Spirochaetales</taxon>
        <taxon>Spirochaetaceae</taxon>
        <taxon>Entomospira</taxon>
    </lineage>
</organism>
<gene>
    <name evidence="3" type="ORF">HCT48_05305</name>
</gene>
<evidence type="ECO:0000313" key="4">
    <source>
        <dbReference type="Proteomes" id="UP000778951"/>
    </source>
</evidence>
<dbReference type="InterPro" id="IPR005543">
    <property type="entry name" value="PASTA_dom"/>
</dbReference>
<keyword evidence="1" id="KW-0472">Membrane</keyword>
<dbReference type="Gene3D" id="3.30.10.20">
    <property type="match status" value="1"/>
</dbReference>
<dbReference type="RefSeq" id="WP_167695716.1">
    <property type="nucleotide sequence ID" value="NZ_CP118181.1"/>
</dbReference>
<comment type="caution">
    <text evidence="3">The sequence shown here is derived from an EMBL/GenBank/DDBJ whole genome shotgun (WGS) entry which is preliminary data.</text>
</comment>
<name>A0A968GGY0_9SPIO</name>
<dbReference type="SMART" id="SM00740">
    <property type="entry name" value="PASTA"/>
    <property type="match status" value="3"/>
</dbReference>
<accession>A0A968GGY0</accession>
<evidence type="ECO:0000256" key="1">
    <source>
        <dbReference type="SAM" id="Phobius"/>
    </source>
</evidence>